<dbReference type="RefSeq" id="WP_224037418.1">
    <property type="nucleotide sequence ID" value="NZ_AP024849.1"/>
</dbReference>
<keyword evidence="10" id="KW-1185">Reference proteome</keyword>
<dbReference type="InterPro" id="IPR028362">
    <property type="entry name" value="AlgI"/>
</dbReference>
<feature type="transmembrane region" description="Helical" evidence="8">
    <location>
        <begin position="141"/>
        <end position="163"/>
    </location>
</feature>
<comment type="similarity">
    <text evidence="2 7">Belongs to the membrane-bound acyltransferase family.</text>
</comment>
<evidence type="ECO:0000256" key="6">
    <source>
        <dbReference type="ARBA" id="ARBA00023136"/>
    </source>
</evidence>
<keyword evidence="6 7" id="KW-0472">Membrane</keyword>
<accession>A0ABN6IUL3</accession>
<evidence type="ECO:0000256" key="5">
    <source>
        <dbReference type="ARBA" id="ARBA00022989"/>
    </source>
</evidence>
<dbReference type="Pfam" id="PF03062">
    <property type="entry name" value="MBOAT"/>
    <property type="match status" value="1"/>
</dbReference>
<protein>
    <submittedName>
        <fullName evidence="9">Alginate O-acetyltransferase</fullName>
    </submittedName>
</protein>
<evidence type="ECO:0000256" key="4">
    <source>
        <dbReference type="ARBA" id="ARBA00022692"/>
    </source>
</evidence>
<keyword evidence="3 7" id="KW-1003">Cell membrane</keyword>
<keyword evidence="7" id="KW-0808">Transferase</keyword>
<evidence type="ECO:0000256" key="2">
    <source>
        <dbReference type="ARBA" id="ARBA00010323"/>
    </source>
</evidence>
<feature type="transmembrane region" description="Helical" evidence="8">
    <location>
        <begin position="467"/>
        <end position="487"/>
    </location>
</feature>
<dbReference type="PANTHER" id="PTHR13285">
    <property type="entry name" value="ACYLTRANSFERASE"/>
    <property type="match status" value="1"/>
</dbReference>
<dbReference type="PIRSF" id="PIRSF016636">
    <property type="entry name" value="AlgI_DltB"/>
    <property type="match status" value="1"/>
</dbReference>
<keyword evidence="4 8" id="KW-0812">Transmembrane</keyword>
<feature type="transmembrane region" description="Helical" evidence="8">
    <location>
        <begin position="499"/>
        <end position="518"/>
    </location>
</feature>
<comment type="subcellular location">
    <subcellularLocation>
        <location evidence="1">Cell membrane</location>
        <topology evidence="1">Multi-pass membrane protein</topology>
    </subcellularLocation>
</comment>
<dbReference type="InterPro" id="IPR004299">
    <property type="entry name" value="MBOAT_fam"/>
</dbReference>
<evidence type="ECO:0000256" key="1">
    <source>
        <dbReference type="ARBA" id="ARBA00004651"/>
    </source>
</evidence>
<organism evidence="9 10">
    <name type="scientific">Clostridium gelidum</name>
    <dbReference type="NCBI Taxonomy" id="704125"/>
    <lineage>
        <taxon>Bacteria</taxon>
        <taxon>Bacillati</taxon>
        <taxon>Bacillota</taxon>
        <taxon>Clostridia</taxon>
        <taxon>Eubacteriales</taxon>
        <taxon>Clostridiaceae</taxon>
        <taxon>Clostridium</taxon>
    </lineage>
</organism>
<reference evidence="10" key="1">
    <citation type="submission" date="2021-07" db="EMBL/GenBank/DDBJ databases">
        <title>Complete genome sequencing of a Clostridium isolate.</title>
        <authorList>
            <person name="Ueki A."/>
            <person name="Tonouchi A."/>
        </authorList>
    </citation>
    <scope>NUCLEOTIDE SEQUENCE [LARGE SCALE GENOMIC DNA]</scope>
    <source>
        <strain evidence="10">C5S11</strain>
    </source>
</reference>
<feature type="transmembrane region" description="Helical" evidence="8">
    <location>
        <begin position="100"/>
        <end position="121"/>
    </location>
</feature>
<evidence type="ECO:0000256" key="8">
    <source>
        <dbReference type="SAM" id="Phobius"/>
    </source>
</evidence>
<evidence type="ECO:0000256" key="3">
    <source>
        <dbReference type="ARBA" id="ARBA00022475"/>
    </source>
</evidence>
<keyword evidence="5 8" id="KW-1133">Transmembrane helix</keyword>
<dbReference type="InterPro" id="IPR024194">
    <property type="entry name" value="Ac/AlaTfrase_AlgI/DltB"/>
</dbReference>
<feature type="transmembrane region" description="Helical" evidence="8">
    <location>
        <begin position="372"/>
        <end position="395"/>
    </location>
</feature>
<dbReference type="PANTHER" id="PTHR13285:SF18">
    <property type="entry name" value="PROTEIN-CYSTEINE N-PALMITOYLTRANSFERASE RASP"/>
    <property type="match status" value="1"/>
</dbReference>
<feature type="transmembrane region" description="Helical" evidence="8">
    <location>
        <begin position="48"/>
        <end position="65"/>
    </location>
</feature>
<dbReference type="InterPro" id="IPR051085">
    <property type="entry name" value="MB_O-acyltransferase"/>
</dbReference>
<sequence>MSFLQFNFWLFLFILISAYYFLPKKLQWVCLLSGSYVFYIFAGIKLTGYIICTTLSVWIGTVLISKLNDKKEKELIEKREALTPQDKKNIKIIAKKKQRIIFWCVLLINFGILGFLKYFNFLSENITGLFNFATKNGIEPFKLGLLLPLGISFYTFQSMGYLIDVYNGKYKAEKNLFKFALFVSFFPQIVQGPINRFDKLANQLYEPHKFDLKKFEYGLQLILWGLFKKMIIADRAIAVVNEVFNHYDKYGGGITIFGVLFYSLQQYADFSGGIDVAMGIAELFGINMSINFKRPYFSTSLSEFWRRWHITLGSWMRDYIFYPLALTKRMSKIAKAANKHIGRRAGKIIPVAISNMVVFLVVGIWHGPYWHYVAWGLYNGIIIAFSAILEPFYLWLRGITKVNTECFSYHLFRILRTFFIVNLGWYFDRASSLKASLYMLNNTIMNFNINQLMDGTILKLGLKEFDFNVLFVATVVLIVVSVMQEMGIKIRTFLSEQNLIFRWIVLYVLIFAIIYFDATATNLQGGFMYAQF</sequence>
<dbReference type="EMBL" id="AP024849">
    <property type="protein sequence ID" value="BCZ45877.1"/>
    <property type="molecule type" value="Genomic_DNA"/>
</dbReference>
<dbReference type="Proteomes" id="UP000824633">
    <property type="component" value="Chromosome"/>
</dbReference>
<dbReference type="PIRSF" id="PIRSF500217">
    <property type="entry name" value="AlgI"/>
    <property type="match status" value="1"/>
</dbReference>
<keyword evidence="7" id="KW-0012">Acyltransferase</keyword>
<evidence type="ECO:0000313" key="9">
    <source>
        <dbReference type="EMBL" id="BCZ45877.1"/>
    </source>
</evidence>
<evidence type="ECO:0000313" key="10">
    <source>
        <dbReference type="Proteomes" id="UP000824633"/>
    </source>
</evidence>
<feature type="transmembrane region" description="Helical" evidence="8">
    <location>
        <begin position="348"/>
        <end position="366"/>
    </location>
</feature>
<gene>
    <name evidence="9" type="ORF">psyc5s11_19440</name>
</gene>
<proteinExistence type="inferred from homology"/>
<feature type="transmembrane region" description="Helical" evidence="8">
    <location>
        <begin position="6"/>
        <end position="21"/>
    </location>
</feature>
<evidence type="ECO:0000256" key="7">
    <source>
        <dbReference type="PIRNR" id="PIRNR016636"/>
    </source>
</evidence>
<name>A0ABN6IUL3_9CLOT</name>
<feature type="transmembrane region" description="Helical" evidence="8">
    <location>
        <begin position="407"/>
        <end position="427"/>
    </location>
</feature>